<comment type="subcellular location">
    <subcellularLocation>
        <location evidence="1">Cell membrane</location>
        <topology evidence="1">Multi-pass membrane protein</topology>
    </subcellularLocation>
</comment>
<evidence type="ECO:0000313" key="13">
    <source>
        <dbReference type="EMBL" id="CUJ94349.1"/>
    </source>
</evidence>
<proteinExistence type="inferred from homology"/>
<feature type="transmembrane region" description="Helical" evidence="8">
    <location>
        <begin position="509"/>
        <end position="526"/>
    </location>
</feature>
<protein>
    <submittedName>
        <fullName evidence="13">Potassium efflux system KefA</fullName>
    </submittedName>
</protein>
<dbReference type="GO" id="GO:0005886">
    <property type="term" value="C:plasma membrane"/>
    <property type="evidence" value="ECO:0007669"/>
    <property type="project" value="UniProtKB-SubCell"/>
</dbReference>
<dbReference type="InterPro" id="IPR006685">
    <property type="entry name" value="MscS_channel_2nd"/>
</dbReference>
<evidence type="ECO:0000256" key="4">
    <source>
        <dbReference type="ARBA" id="ARBA00022692"/>
    </source>
</evidence>
<dbReference type="EMBL" id="CYTW01000001">
    <property type="protein sequence ID" value="CUJ94349.1"/>
    <property type="molecule type" value="Genomic_DNA"/>
</dbReference>
<dbReference type="Gene3D" id="3.30.70.100">
    <property type="match status" value="1"/>
</dbReference>
<evidence type="ECO:0000313" key="14">
    <source>
        <dbReference type="Proteomes" id="UP000051870"/>
    </source>
</evidence>
<dbReference type="InterPro" id="IPR010920">
    <property type="entry name" value="LSM_dom_sf"/>
</dbReference>
<evidence type="ECO:0000256" key="2">
    <source>
        <dbReference type="ARBA" id="ARBA00008017"/>
    </source>
</evidence>
<evidence type="ECO:0000256" key="9">
    <source>
        <dbReference type="SAM" id="SignalP"/>
    </source>
</evidence>
<dbReference type="SUPFAM" id="SSF82689">
    <property type="entry name" value="Mechanosensitive channel protein MscS (YggB), C-terminal domain"/>
    <property type="match status" value="1"/>
</dbReference>
<dbReference type="Gene3D" id="1.10.287.1260">
    <property type="match status" value="1"/>
</dbReference>
<dbReference type="InterPro" id="IPR011014">
    <property type="entry name" value="MscS_channel_TM-2"/>
</dbReference>
<keyword evidence="3" id="KW-1003">Cell membrane</keyword>
<name>A0A0N7M939_9RHOB</name>
<keyword evidence="5 8" id="KW-1133">Transmembrane helix</keyword>
<feature type="transmembrane region" description="Helical" evidence="8">
    <location>
        <begin position="197"/>
        <end position="214"/>
    </location>
</feature>
<dbReference type="Pfam" id="PF12607">
    <property type="entry name" value="DUF3772"/>
    <property type="match status" value="1"/>
</dbReference>
<feature type="transmembrane region" description="Helical" evidence="8">
    <location>
        <begin position="316"/>
        <end position="336"/>
    </location>
</feature>
<keyword evidence="14" id="KW-1185">Reference proteome</keyword>
<dbReference type="Proteomes" id="UP000051870">
    <property type="component" value="Unassembled WGS sequence"/>
</dbReference>
<dbReference type="InterPro" id="IPR022249">
    <property type="entry name" value="DUF3772"/>
</dbReference>
<keyword evidence="9" id="KW-0732">Signal</keyword>
<evidence type="ECO:0000259" key="11">
    <source>
        <dbReference type="Pfam" id="PF12607"/>
    </source>
</evidence>
<feature type="chain" id="PRO_5006015981" evidence="9">
    <location>
        <begin position="25"/>
        <end position="806"/>
    </location>
</feature>
<evidence type="ECO:0000256" key="1">
    <source>
        <dbReference type="ARBA" id="ARBA00004651"/>
    </source>
</evidence>
<dbReference type="Pfam" id="PF00924">
    <property type="entry name" value="MS_channel_2nd"/>
    <property type="match status" value="1"/>
</dbReference>
<feature type="domain" description="DUF3772" evidence="11">
    <location>
        <begin position="122"/>
        <end position="170"/>
    </location>
</feature>
<feature type="transmembrane region" description="Helical" evidence="8">
    <location>
        <begin position="348"/>
        <end position="369"/>
    </location>
</feature>
<dbReference type="GeneID" id="83880779"/>
<keyword evidence="6 8" id="KW-0472">Membrane</keyword>
<dbReference type="InterPro" id="IPR011066">
    <property type="entry name" value="MscS_channel_C_sf"/>
</dbReference>
<dbReference type="RefSeq" id="WP_058310828.1">
    <property type="nucleotide sequence ID" value="NZ_CYTW01000001.1"/>
</dbReference>
<feature type="transmembrane region" description="Helical" evidence="8">
    <location>
        <begin position="235"/>
        <end position="256"/>
    </location>
</feature>
<dbReference type="SUPFAM" id="SSF82861">
    <property type="entry name" value="Mechanosensitive channel protein MscS (YggB), transmembrane region"/>
    <property type="match status" value="1"/>
</dbReference>
<feature type="signal peptide" evidence="9">
    <location>
        <begin position="1"/>
        <end position="24"/>
    </location>
</feature>
<evidence type="ECO:0000256" key="8">
    <source>
        <dbReference type="SAM" id="Phobius"/>
    </source>
</evidence>
<dbReference type="Gene3D" id="2.30.30.60">
    <property type="match status" value="1"/>
</dbReference>
<feature type="transmembrane region" description="Helical" evidence="8">
    <location>
        <begin position="457"/>
        <end position="481"/>
    </location>
</feature>
<feature type="transmembrane region" description="Helical" evidence="8">
    <location>
        <begin position="276"/>
        <end position="295"/>
    </location>
</feature>
<dbReference type="SUPFAM" id="SSF50182">
    <property type="entry name" value="Sm-like ribonucleoproteins"/>
    <property type="match status" value="1"/>
</dbReference>
<dbReference type="PANTHER" id="PTHR30347:SF1">
    <property type="entry name" value="MECHANOSENSITIVE CHANNEL MSCK"/>
    <property type="match status" value="1"/>
</dbReference>
<dbReference type="PANTHER" id="PTHR30347">
    <property type="entry name" value="POTASSIUM CHANNEL RELATED"/>
    <property type="match status" value="1"/>
</dbReference>
<evidence type="ECO:0000256" key="5">
    <source>
        <dbReference type="ARBA" id="ARBA00022989"/>
    </source>
</evidence>
<dbReference type="STRING" id="1715693.PH7735_01734"/>
<dbReference type="AlphaFoldDB" id="A0A0N7M939"/>
<feature type="region of interest" description="Disordered" evidence="7">
    <location>
        <begin position="775"/>
        <end position="806"/>
    </location>
</feature>
<feature type="domain" description="Mechanosensitive ion channel MscS C-terminal" evidence="12">
    <location>
        <begin position="667"/>
        <end position="749"/>
    </location>
</feature>
<dbReference type="Pfam" id="PF21082">
    <property type="entry name" value="MS_channel_3rd"/>
    <property type="match status" value="1"/>
</dbReference>
<organism evidence="13 14">
    <name type="scientific">Shimia thalassica</name>
    <dbReference type="NCBI Taxonomy" id="1715693"/>
    <lineage>
        <taxon>Bacteria</taxon>
        <taxon>Pseudomonadati</taxon>
        <taxon>Pseudomonadota</taxon>
        <taxon>Alphaproteobacteria</taxon>
        <taxon>Rhodobacterales</taxon>
        <taxon>Roseobacteraceae</taxon>
    </lineage>
</organism>
<evidence type="ECO:0000256" key="7">
    <source>
        <dbReference type="SAM" id="MobiDB-lite"/>
    </source>
</evidence>
<evidence type="ECO:0000259" key="12">
    <source>
        <dbReference type="Pfam" id="PF21082"/>
    </source>
</evidence>
<dbReference type="InterPro" id="IPR023408">
    <property type="entry name" value="MscS_beta-dom_sf"/>
</dbReference>
<gene>
    <name evidence="13" type="primary">kefA_3</name>
    <name evidence="13" type="ORF">PH7735_01734</name>
</gene>
<evidence type="ECO:0000256" key="3">
    <source>
        <dbReference type="ARBA" id="ARBA00022475"/>
    </source>
</evidence>
<sequence length="806" mass="88424">MIMMRRLLLALSLLCLPWITMVHAQTAAPDYDEWNKVVIRATEAIETGRASDAAMDVLRGQLEIWRDTFADASTDYSISTQTLRAQLETLGPEPESGEPEAIALQRAELKLKLSEASTPTVRAELAQSAAAELIAGVDKLRRDRHTEALMERGPLPVNPLYWGDALSTLTKSMNHVVSEVRVAWVYVRHREDFGNNIPRAVLFLLIGVVLISRGRAWTRMLEDRVRQFRTPGIRGFIIFTLSLGTVFLPLLGVYAFTESIYATNLAGLRGDQILSILPLASFLLLMSAWIGNRIFPVNEDDQQILFLPAGKRMEGRADSSLIGLAMAVNVLMTEIARFDSWSPEARSVLFFPIIVFSSFLMLRLSSLLLSHLRAINTEEGKKVYYSRAVFVSARLFQFGAIAAIVLGALGFSSAAEQLVFPAIATVQLLAFLLLLHQTLTGVVLKLMGEGLEARDKSLWPVAIAFVLVMLAIPAILLIWGVRSQEVADLYRQIGSGLRVGDVKISPREILLFFFIFGVGYALTRLLQSTMKNTVLPKTKLDVGGQNAVVSGIGYVGVFVAALLAINNTGIDLGSIALVASALSVGIGFGLQTIVSNFVSGIILLVERPIAEGDWIEVGGQMGYVRDISVRSTRIETFDRTDVIVPNSDLVAGTVTNYTRGNTVGRVIVPVGVAYGTDPRKVEAILLKVAKAHPMVLGIPSPYVVFQGFGASSLDFEIRAILRDVNWVLSVRSEMNYEIARLFAEEGIEIPFPQQDLWLRNPESLQPAARVEPVNLDQEIALDQQRQTASQPPKATPDNDGEGGVER</sequence>
<feature type="domain" description="Mechanosensitive ion channel MscS" evidence="10">
    <location>
        <begin position="592"/>
        <end position="659"/>
    </location>
</feature>
<comment type="similarity">
    <text evidence="2">Belongs to the MscS (TC 1.A.23) family.</text>
</comment>
<feature type="transmembrane region" description="Helical" evidence="8">
    <location>
        <begin position="577"/>
        <end position="605"/>
    </location>
</feature>
<dbReference type="GO" id="GO:0008381">
    <property type="term" value="F:mechanosensitive monoatomic ion channel activity"/>
    <property type="evidence" value="ECO:0007669"/>
    <property type="project" value="UniProtKB-ARBA"/>
</dbReference>
<feature type="transmembrane region" description="Helical" evidence="8">
    <location>
        <begin position="418"/>
        <end position="436"/>
    </location>
</feature>
<evidence type="ECO:0000259" key="10">
    <source>
        <dbReference type="Pfam" id="PF00924"/>
    </source>
</evidence>
<dbReference type="InterPro" id="IPR052702">
    <property type="entry name" value="MscS-like_channel"/>
</dbReference>
<feature type="transmembrane region" description="Helical" evidence="8">
    <location>
        <begin position="389"/>
        <end position="412"/>
    </location>
</feature>
<reference evidence="14" key="1">
    <citation type="submission" date="2015-09" db="EMBL/GenBank/DDBJ databases">
        <authorList>
            <person name="Rodrigo-Torres Lidia"/>
            <person name="Arahal R.David."/>
        </authorList>
    </citation>
    <scope>NUCLEOTIDE SEQUENCE [LARGE SCALE GENOMIC DNA]</scope>
    <source>
        <strain evidence="14">CECT 7735</strain>
    </source>
</reference>
<keyword evidence="4 8" id="KW-0812">Transmembrane</keyword>
<accession>A0A0N7M939</accession>
<feature type="compositionally biased region" description="Polar residues" evidence="7">
    <location>
        <begin position="783"/>
        <end position="792"/>
    </location>
</feature>
<evidence type="ECO:0000256" key="6">
    <source>
        <dbReference type="ARBA" id="ARBA00023136"/>
    </source>
</evidence>
<feature type="transmembrane region" description="Helical" evidence="8">
    <location>
        <begin position="547"/>
        <end position="565"/>
    </location>
</feature>
<dbReference type="InterPro" id="IPR049278">
    <property type="entry name" value="MS_channel_C"/>
</dbReference>